<feature type="non-terminal residue" evidence="1">
    <location>
        <position position="1"/>
    </location>
</feature>
<name>A0A699T7Z5_TANCI</name>
<reference evidence="1" key="1">
    <citation type="journal article" date="2019" name="Sci. Rep.">
        <title>Draft genome of Tanacetum cinerariifolium, the natural source of mosquito coil.</title>
        <authorList>
            <person name="Yamashiro T."/>
            <person name="Shiraishi A."/>
            <person name="Satake H."/>
            <person name="Nakayama K."/>
        </authorList>
    </citation>
    <scope>NUCLEOTIDE SEQUENCE</scope>
</reference>
<gene>
    <name evidence="1" type="ORF">Tci_878286</name>
</gene>
<sequence length="192" mass="22963">SALDVYSKRRIIVVTDLKIVEWHNYKRLDWISIRRDDDKIYKFKEVDFKRLRLQDIKDMLLLLVQGKLSNLTIEEMFAFNVSLRMFTWSIVIHRRVKDPQLGVESYQKRLNLTKPDTYRSDLKRREADGTLIDVRNALDDRLKGIRMQYLSTTIWRIGDKDRAAAMIQAIDKILKIRRIMRSLEKFVGGRLY</sequence>
<dbReference type="AlphaFoldDB" id="A0A699T7Z5"/>
<evidence type="ECO:0000313" key="1">
    <source>
        <dbReference type="EMBL" id="GFD06317.1"/>
    </source>
</evidence>
<protein>
    <submittedName>
        <fullName evidence="1">Uncharacterized protein</fullName>
    </submittedName>
</protein>
<organism evidence="1">
    <name type="scientific">Tanacetum cinerariifolium</name>
    <name type="common">Dalmatian daisy</name>
    <name type="synonym">Chrysanthemum cinerariifolium</name>
    <dbReference type="NCBI Taxonomy" id="118510"/>
    <lineage>
        <taxon>Eukaryota</taxon>
        <taxon>Viridiplantae</taxon>
        <taxon>Streptophyta</taxon>
        <taxon>Embryophyta</taxon>
        <taxon>Tracheophyta</taxon>
        <taxon>Spermatophyta</taxon>
        <taxon>Magnoliopsida</taxon>
        <taxon>eudicotyledons</taxon>
        <taxon>Gunneridae</taxon>
        <taxon>Pentapetalae</taxon>
        <taxon>asterids</taxon>
        <taxon>campanulids</taxon>
        <taxon>Asterales</taxon>
        <taxon>Asteraceae</taxon>
        <taxon>Asteroideae</taxon>
        <taxon>Anthemideae</taxon>
        <taxon>Anthemidinae</taxon>
        <taxon>Tanacetum</taxon>
    </lineage>
</organism>
<feature type="non-terminal residue" evidence="1">
    <location>
        <position position="192"/>
    </location>
</feature>
<comment type="caution">
    <text evidence="1">The sequence shown here is derived from an EMBL/GenBank/DDBJ whole genome shotgun (WGS) entry which is preliminary data.</text>
</comment>
<dbReference type="EMBL" id="BKCJ011224032">
    <property type="protein sequence ID" value="GFD06317.1"/>
    <property type="molecule type" value="Genomic_DNA"/>
</dbReference>
<proteinExistence type="predicted"/>
<accession>A0A699T7Z5</accession>